<dbReference type="RefSeq" id="WP_218445962.1">
    <property type="nucleotide sequence ID" value="NZ_JAGSPA010000003.1"/>
</dbReference>
<evidence type="ECO:0000256" key="3">
    <source>
        <dbReference type="SAM" id="SignalP"/>
    </source>
</evidence>
<dbReference type="PANTHER" id="PTHR11113">
    <property type="entry name" value="N-ACETYLGLUCOSAMINE-6-PHOSPHATE DEACETYLASE"/>
    <property type="match status" value="1"/>
</dbReference>
<keyword evidence="1" id="KW-0378">Hydrolase</keyword>
<keyword evidence="3" id="KW-0732">Signal</keyword>
<feature type="domain" description="Amidohydrolase 3" evidence="4">
    <location>
        <begin position="80"/>
        <end position="532"/>
    </location>
</feature>
<dbReference type="Proteomes" id="UP000722336">
    <property type="component" value="Unassembled WGS sequence"/>
</dbReference>
<sequence length="574" mass="61400">MIHFRRVSRAFISAWALCVSASAFADEPVQTAEEPTPYDVIIRNGRVLDGSGSPWVLADIAIKDGRIARIGRIPGRADHEINAEGKYVSPGWIDAMDQSGEEILANGLAQNKLAMGVTTLIAGEAGIPATADKIGDYFGTLRERGISVNFATYYSATQARVEVIGDTSRAPTPDEMCMIRGKVETAMEAGALGLTTALIYPPGVFQTTDELVEIVSAAAPYDGIYATHMRDEGANLLAGIEEAIEIGERAGVKVEIFHLKAGYRPGWGTLMTDAGKLIDAARDRGVDIAADMYPYTAGGTGLDVAIPPEIFAGGPAAAFEKLRDRAFRAKLIERIRNDEFGEWSKANVVVASGGWDGVVLADAHSATYEAYAGRTIADVAEALGEDPYELAIKIVLSAYPKRAFGFFFMMSEEDVRTALRFPWTSIGSDAGISVDAHGMPSGDLSHPRANGTFPRIISEYVRDNPVLSLAEAIRKMTAWPASRHGFNDRGILREGLPADITVFDLATIKDKATWTDGAAMPVGVEHVFVNGVHTLRNGQHTGARGGMVLRGGGAASISRGQAAKQQSPGVRRCE</sequence>
<reference evidence="5 6" key="1">
    <citation type="submission" date="2021-04" db="EMBL/GenBank/DDBJ databases">
        <authorList>
            <person name="Pira H."/>
            <person name="Risdian C."/>
            <person name="Wink J."/>
        </authorList>
    </citation>
    <scope>NUCLEOTIDE SEQUENCE [LARGE SCALE GENOMIC DNA]</scope>
    <source>
        <strain evidence="5 6">WHA3</strain>
    </source>
</reference>
<keyword evidence="6" id="KW-1185">Reference proteome</keyword>
<evidence type="ECO:0000313" key="5">
    <source>
        <dbReference type="EMBL" id="MBV7257133.1"/>
    </source>
</evidence>
<proteinExistence type="predicted"/>
<comment type="caution">
    <text evidence="5">The sequence shown here is derived from an EMBL/GenBank/DDBJ whole genome shotgun (WGS) entry which is preliminary data.</text>
</comment>
<dbReference type="EMBL" id="JAGSPA010000003">
    <property type="protein sequence ID" value="MBV7257133.1"/>
    <property type="molecule type" value="Genomic_DNA"/>
</dbReference>
<accession>A0ABS6SGG2</accession>
<name>A0ABS6SGG2_9SPHN</name>
<protein>
    <submittedName>
        <fullName evidence="5">Amidohydrolase family protein</fullName>
    </submittedName>
</protein>
<feature type="region of interest" description="Disordered" evidence="2">
    <location>
        <begin position="550"/>
        <end position="574"/>
    </location>
</feature>
<evidence type="ECO:0000256" key="2">
    <source>
        <dbReference type="SAM" id="MobiDB-lite"/>
    </source>
</evidence>
<evidence type="ECO:0000259" key="4">
    <source>
        <dbReference type="Pfam" id="PF07969"/>
    </source>
</evidence>
<evidence type="ECO:0000313" key="6">
    <source>
        <dbReference type="Proteomes" id="UP000722336"/>
    </source>
</evidence>
<dbReference type="InterPro" id="IPR013108">
    <property type="entry name" value="Amidohydro_3"/>
</dbReference>
<evidence type="ECO:0000256" key="1">
    <source>
        <dbReference type="ARBA" id="ARBA00022801"/>
    </source>
</evidence>
<organism evidence="5 6">
    <name type="scientific">Pacificimonas pallii</name>
    <dbReference type="NCBI Taxonomy" id="2827236"/>
    <lineage>
        <taxon>Bacteria</taxon>
        <taxon>Pseudomonadati</taxon>
        <taxon>Pseudomonadota</taxon>
        <taxon>Alphaproteobacteria</taxon>
        <taxon>Sphingomonadales</taxon>
        <taxon>Sphingosinicellaceae</taxon>
        <taxon>Pacificimonas</taxon>
    </lineage>
</organism>
<feature type="signal peptide" evidence="3">
    <location>
        <begin position="1"/>
        <end position="25"/>
    </location>
</feature>
<gene>
    <name evidence="5" type="ORF">KCG44_10100</name>
</gene>
<feature type="chain" id="PRO_5045561775" evidence="3">
    <location>
        <begin position="26"/>
        <end position="574"/>
    </location>
</feature>
<dbReference type="Pfam" id="PF07969">
    <property type="entry name" value="Amidohydro_3"/>
    <property type="match status" value="1"/>
</dbReference>
<dbReference type="PANTHER" id="PTHR11113:SF2">
    <property type="entry name" value="ADENINE DEAMINASE"/>
    <property type="match status" value="1"/>
</dbReference>